<comment type="caution">
    <text evidence="1">The sequence shown here is derived from an EMBL/GenBank/DDBJ whole genome shotgun (WGS) entry which is preliminary data.</text>
</comment>
<dbReference type="OrthoDB" id="6365676at2759"/>
<dbReference type="Gene3D" id="3.80.10.10">
    <property type="entry name" value="Ribonuclease Inhibitor"/>
    <property type="match status" value="1"/>
</dbReference>
<dbReference type="Proteomes" id="UP001043456">
    <property type="component" value="Unassembled WGS sequence"/>
</dbReference>
<gene>
    <name evidence="1" type="ORF">Asppvi_009928</name>
</gene>
<proteinExistence type="predicted"/>
<evidence type="ECO:0000313" key="1">
    <source>
        <dbReference type="EMBL" id="GIJ90963.1"/>
    </source>
</evidence>
<dbReference type="EMBL" id="BHVY01000007">
    <property type="protein sequence ID" value="GIJ90963.1"/>
    <property type="molecule type" value="Genomic_DNA"/>
</dbReference>
<reference evidence="1 2" key="1">
    <citation type="submission" date="2018-10" db="EMBL/GenBank/DDBJ databases">
        <title>Pan-genome distribution and transcriptional activeness of fungal secondary metabolism genes in Aspergillus section Fumigati.</title>
        <authorList>
            <person name="Takahashi H."/>
            <person name="Umemura M."/>
            <person name="Ninomiya A."/>
            <person name="Kusuya Y."/>
            <person name="Urayama S."/>
            <person name="Shimizu M."/>
            <person name="Watanabe A."/>
            <person name="Kamei K."/>
            <person name="Yaguchi T."/>
            <person name="Hagiwara D."/>
        </authorList>
    </citation>
    <scope>NUCLEOTIDE SEQUENCE [LARGE SCALE GENOMIC DNA]</scope>
    <source>
        <strain evidence="1 2">IFM 55266</strain>
    </source>
</reference>
<dbReference type="GeneID" id="67008538"/>
<protein>
    <submittedName>
        <fullName evidence="1">Uncharacterized protein</fullName>
    </submittedName>
</protein>
<sequence>MPLRSLYPEDDDEGIRATLRAAFNRLKELEEFCSVRDELYCSTVEGGSEPAVWSSWPRLRRLALYNPDVSSAEFMDGLQRCQNLTHLVLTRADGLREPLPYDPSNIRQLPPLKRVVIINSDGTDQSNIALQLPLGHRGFLSQLWLSRQVRTAESVNEATESEPLFVYHSVPVPPDRSGDDIELCQDWVREHVLDGTLWDVSGIPFPAIET</sequence>
<dbReference type="AlphaFoldDB" id="A0A9P3BMA7"/>
<dbReference type="RefSeq" id="XP_043161709.1">
    <property type="nucleotide sequence ID" value="XM_043305774.1"/>
</dbReference>
<accession>A0A9P3BMA7</accession>
<keyword evidence="2" id="KW-1185">Reference proteome</keyword>
<dbReference type="InterPro" id="IPR032675">
    <property type="entry name" value="LRR_dom_sf"/>
</dbReference>
<organism evidence="1 2">
    <name type="scientific">Aspergillus pseudoviridinutans</name>
    <dbReference type="NCBI Taxonomy" id="1517512"/>
    <lineage>
        <taxon>Eukaryota</taxon>
        <taxon>Fungi</taxon>
        <taxon>Dikarya</taxon>
        <taxon>Ascomycota</taxon>
        <taxon>Pezizomycotina</taxon>
        <taxon>Eurotiomycetes</taxon>
        <taxon>Eurotiomycetidae</taxon>
        <taxon>Eurotiales</taxon>
        <taxon>Aspergillaceae</taxon>
        <taxon>Aspergillus</taxon>
        <taxon>Aspergillus subgen. Fumigati</taxon>
    </lineage>
</organism>
<dbReference type="SUPFAM" id="SSF52047">
    <property type="entry name" value="RNI-like"/>
    <property type="match status" value="1"/>
</dbReference>
<evidence type="ECO:0000313" key="2">
    <source>
        <dbReference type="Proteomes" id="UP001043456"/>
    </source>
</evidence>
<name>A0A9P3BMA7_9EURO</name>